<name>A0A9J6BT12_POLVA</name>
<reference evidence="2" key="1">
    <citation type="submission" date="2021-03" db="EMBL/GenBank/DDBJ databases">
        <title>Chromosome level genome of the anhydrobiotic midge Polypedilum vanderplanki.</title>
        <authorList>
            <person name="Yoshida Y."/>
            <person name="Kikawada T."/>
            <person name="Gusev O."/>
        </authorList>
    </citation>
    <scope>NUCLEOTIDE SEQUENCE</scope>
    <source>
        <strain evidence="2">NIAS01</strain>
        <tissue evidence="2">Whole body or cell culture</tissue>
    </source>
</reference>
<dbReference type="AlphaFoldDB" id="A0A9J6BT12"/>
<feature type="compositionally biased region" description="Basic residues" evidence="1">
    <location>
        <begin position="7"/>
        <end position="16"/>
    </location>
</feature>
<dbReference type="EMBL" id="JADBJN010000003">
    <property type="protein sequence ID" value="KAG5672619.1"/>
    <property type="molecule type" value="Genomic_DNA"/>
</dbReference>
<evidence type="ECO:0008006" key="4">
    <source>
        <dbReference type="Google" id="ProtNLM"/>
    </source>
</evidence>
<protein>
    <recommendedName>
        <fullName evidence="4">Nucleic-acid-binding protein from transposon X-element</fullName>
    </recommendedName>
</protein>
<accession>A0A9J6BT12</accession>
<evidence type="ECO:0000313" key="2">
    <source>
        <dbReference type="EMBL" id="KAG5672619.1"/>
    </source>
</evidence>
<evidence type="ECO:0000313" key="3">
    <source>
        <dbReference type="Proteomes" id="UP001107558"/>
    </source>
</evidence>
<sequence>MNPLKSTSKKRQRKKSPGSIGLNSPTKKNSKMRKIATSKNVVGKNITLNSTQQEDDSDTMSTTSSNHVHIGDSSQQKQIKCKPVFIESGYQVISNLIKNCSFQIKPTLKIINNNKVSVLTSSEKDKEALIKKLIDQKYQFYTFAEKGKRNDTFVLKGFYQTSKEILLDLLKDSKISAIFVKQISFNADRPIYMVQFEYNTTNIHQLNACHRVIDNIYVRWELLDRKKKIHVQCSKCRRWGHTQANCGYKPRCIKCINDHEPGNCPRTTRNDTEECKTWPKLPEGEPNSSRINPRSRISFAEAVNIKNKHKPVSFNSNVTNDIDINYNSSNSLSQAISCLKNIFEKMISDLHNTFEALSQQLISQYG</sequence>
<comment type="caution">
    <text evidence="2">The sequence shown here is derived from an EMBL/GenBank/DDBJ whole genome shotgun (WGS) entry which is preliminary data.</text>
</comment>
<organism evidence="2 3">
    <name type="scientific">Polypedilum vanderplanki</name>
    <name type="common">Sleeping chironomid midge</name>
    <dbReference type="NCBI Taxonomy" id="319348"/>
    <lineage>
        <taxon>Eukaryota</taxon>
        <taxon>Metazoa</taxon>
        <taxon>Ecdysozoa</taxon>
        <taxon>Arthropoda</taxon>
        <taxon>Hexapoda</taxon>
        <taxon>Insecta</taxon>
        <taxon>Pterygota</taxon>
        <taxon>Neoptera</taxon>
        <taxon>Endopterygota</taxon>
        <taxon>Diptera</taxon>
        <taxon>Nematocera</taxon>
        <taxon>Chironomoidea</taxon>
        <taxon>Chironomidae</taxon>
        <taxon>Chironominae</taxon>
        <taxon>Polypedilum</taxon>
        <taxon>Polypedilum</taxon>
    </lineage>
</organism>
<dbReference type="Proteomes" id="UP001107558">
    <property type="component" value="Chromosome 3"/>
</dbReference>
<proteinExistence type="predicted"/>
<gene>
    <name evidence="2" type="ORF">PVAND_002734</name>
</gene>
<dbReference type="OrthoDB" id="7790857at2759"/>
<keyword evidence="3" id="KW-1185">Reference proteome</keyword>
<feature type="region of interest" description="Disordered" evidence="1">
    <location>
        <begin position="1"/>
        <end position="74"/>
    </location>
</feature>
<evidence type="ECO:0000256" key="1">
    <source>
        <dbReference type="SAM" id="MobiDB-lite"/>
    </source>
</evidence>